<evidence type="ECO:0000256" key="1">
    <source>
        <dbReference type="ARBA" id="ARBA00022737"/>
    </source>
</evidence>
<dbReference type="Pfam" id="PF03123">
    <property type="entry name" value="CAT_RBD"/>
    <property type="match status" value="1"/>
</dbReference>
<dbReference type="Gene3D" id="1.20.890.100">
    <property type="match status" value="1"/>
</dbReference>
<evidence type="ECO:0000259" key="2">
    <source>
        <dbReference type="PROSITE" id="PS51372"/>
    </source>
</evidence>
<dbReference type="AlphaFoldDB" id="A0AAJ3YXQ0"/>
<sequence length="298" mass="34886">MSFVRYERLNDKKELRIVNRSFTVEKVLNNNVLIALHEDYKEAVLIGKGIGFGKKRGDLIEHENYEKMFILENDKEQSQYKKLLTYVDEKMVDIANDVIYHIAQKIGQPLNEHIHVALTDHIAFAVKRLEQGFDMKNPFLLETESLYPKEYEVAKEAVDMINEQSGIQLPEGEIGFIALHIHSALTNRPLSEVNQHSQLISKLVQVIEDAFQMKVNRESVNYLRLIRHLRFTIDRITREEPTQEPEKLMLLLKTEYPLCYNTAWKMIKILQQSLKKPVHEAEAVYLTLHLYRLTNKIS</sequence>
<name>A0AAJ3YXQ0_9BACI</name>
<dbReference type="Gene3D" id="2.30.24.10">
    <property type="entry name" value="CAT RNA-binding domain"/>
    <property type="match status" value="1"/>
</dbReference>
<dbReference type="InterPro" id="IPR036634">
    <property type="entry name" value="PRD_sf"/>
</dbReference>
<feature type="domain" description="PRD" evidence="2">
    <location>
        <begin position="86"/>
        <end position="191"/>
    </location>
</feature>
<dbReference type="Proteomes" id="UP000288675">
    <property type="component" value="Chromosome"/>
</dbReference>
<proteinExistence type="predicted"/>
<gene>
    <name evidence="4" type="ORF">EQZ20_08220</name>
    <name evidence="3" type="ORF">P8828_11715</name>
</gene>
<dbReference type="NCBIfam" id="NF047357">
    <property type="entry name" value="antiterm_GlcT"/>
    <property type="match status" value="1"/>
</dbReference>
<dbReference type="PROSITE" id="PS51372">
    <property type="entry name" value="PRD_2"/>
    <property type="match status" value="2"/>
</dbReference>
<dbReference type="Pfam" id="PF00874">
    <property type="entry name" value="PRD"/>
    <property type="match status" value="2"/>
</dbReference>
<dbReference type="GO" id="GO:0006355">
    <property type="term" value="P:regulation of DNA-templated transcription"/>
    <property type="evidence" value="ECO:0007669"/>
    <property type="project" value="InterPro"/>
</dbReference>
<dbReference type="Proteomes" id="UP001341297">
    <property type="component" value="Unassembled WGS sequence"/>
</dbReference>
<feature type="domain" description="PRD" evidence="2">
    <location>
        <begin position="192"/>
        <end position="298"/>
    </location>
</feature>
<reference evidence="3 6" key="2">
    <citation type="submission" date="2023-03" db="EMBL/GenBank/DDBJ databases">
        <title>Agriculturally important microbes genome sequencing.</title>
        <authorList>
            <person name="Dunlap C."/>
        </authorList>
    </citation>
    <scope>NUCLEOTIDE SEQUENCE [LARGE SCALE GENOMIC DNA]</scope>
    <source>
        <strain evidence="3 6">CBP-3203</strain>
    </source>
</reference>
<dbReference type="EMBL" id="CP035232">
    <property type="protein sequence ID" value="QAT64891.1"/>
    <property type="molecule type" value="Genomic_DNA"/>
</dbReference>
<reference evidence="4 5" key="1">
    <citation type="submission" date="2019-01" db="EMBL/GenBank/DDBJ databases">
        <title>Genome sequence of Bacillus glycinifermentans SRCM103574.</title>
        <authorList>
            <person name="Kong H.-J."/>
            <person name="Jeong S.-Y."/>
            <person name="Jeong D.-Y."/>
        </authorList>
    </citation>
    <scope>NUCLEOTIDE SEQUENCE [LARGE SCALE GENOMIC DNA]</scope>
    <source>
        <strain evidence="4 5">SRCM103574</strain>
    </source>
</reference>
<dbReference type="Gene3D" id="1.20.58.1950">
    <property type="match status" value="1"/>
</dbReference>
<dbReference type="InterPro" id="IPR036650">
    <property type="entry name" value="CAT_RNA-bd_dom_sf"/>
</dbReference>
<evidence type="ECO:0000313" key="6">
    <source>
        <dbReference type="Proteomes" id="UP001341297"/>
    </source>
</evidence>
<protein>
    <submittedName>
        <fullName evidence="4">Transcription antiterminator</fullName>
    </submittedName>
</protein>
<dbReference type="InterPro" id="IPR011608">
    <property type="entry name" value="PRD"/>
</dbReference>
<dbReference type="PANTHER" id="PTHR30185:SF16">
    <property type="entry name" value="PROTEIN GLCT"/>
    <property type="match status" value="1"/>
</dbReference>
<dbReference type="InterPro" id="IPR004341">
    <property type="entry name" value="CAT_RNA-bd_dom"/>
</dbReference>
<dbReference type="InterPro" id="IPR050661">
    <property type="entry name" value="BglG_antiterminators"/>
</dbReference>
<dbReference type="GeneID" id="82852664"/>
<dbReference type="PANTHER" id="PTHR30185">
    <property type="entry name" value="CRYPTIC BETA-GLUCOSIDE BGL OPERON ANTITERMINATOR"/>
    <property type="match status" value="1"/>
</dbReference>
<dbReference type="EMBL" id="JARRTL010000009">
    <property type="protein sequence ID" value="MEC0485502.1"/>
    <property type="molecule type" value="Genomic_DNA"/>
</dbReference>
<dbReference type="SMART" id="SM01061">
    <property type="entry name" value="CAT_RBD"/>
    <property type="match status" value="1"/>
</dbReference>
<dbReference type="Gene3D" id="1.10.1790.10">
    <property type="entry name" value="PRD domain"/>
    <property type="match status" value="1"/>
</dbReference>
<dbReference type="GO" id="GO:0003723">
    <property type="term" value="F:RNA binding"/>
    <property type="evidence" value="ECO:0007669"/>
    <property type="project" value="InterPro"/>
</dbReference>
<organism evidence="4 5">
    <name type="scientific">Bacillus glycinifermentans</name>
    <dbReference type="NCBI Taxonomy" id="1664069"/>
    <lineage>
        <taxon>Bacteria</taxon>
        <taxon>Bacillati</taxon>
        <taxon>Bacillota</taxon>
        <taxon>Bacilli</taxon>
        <taxon>Bacillales</taxon>
        <taxon>Bacillaceae</taxon>
        <taxon>Bacillus</taxon>
    </lineage>
</organism>
<evidence type="ECO:0000313" key="4">
    <source>
        <dbReference type="EMBL" id="QAT64891.1"/>
    </source>
</evidence>
<evidence type="ECO:0000313" key="5">
    <source>
        <dbReference type="Proteomes" id="UP000288675"/>
    </source>
</evidence>
<accession>A0AAJ3YXQ0</accession>
<keyword evidence="6" id="KW-1185">Reference proteome</keyword>
<dbReference type="SUPFAM" id="SSF50151">
    <property type="entry name" value="SacY-like RNA-binding domain"/>
    <property type="match status" value="1"/>
</dbReference>
<keyword evidence="1" id="KW-0677">Repeat</keyword>
<dbReference type="SUPFAM" id="SSF63520">
    <property type="entry name" value="PTS-regulatory domain, PRD"/>
    <property type="match status" value="2"/>
</dbReference>
<evidence type="ECO:0000313" key="3">
    <source>
        <dbReference type="EMBL" id="MEC0485502.1"/>
    </source>
</evidence>
<dbReference type="RefSeq" id="WP_096891708.1">
    <property type="nucleotide sequence ID" value="NZ_CP023481.1"/>
</dbReference>